<dbReference type="PANTHER" id="PTHR42923:SF3">
    <property type="entry name" value="PROTOPORPHYRINOGEN OXIDASE"/>
    <property type="match status" value="1"/>
</dbReference>
<dbReference type="EMBL" id="CP009552">
    <property type="protein sequence ID" value="AIY89974.1"/>
    <property type="molecule type" value="Genomic_DNA"/>
</dbReference>
<evidence type="ECO:0000313" key="3">
    <source>
        <dbReference type="Proteomes" id="UP000030624"/>
    </source>
</evidence>
<dbReference type="KEGG" id="gac:GACE_0927"/>
<evidence type="ECO:0000313" key="2">
    <source>
        <dbReference type="EMBL" id="AIY89974.1"/>
    </source>
</evidence>
<evidence type="ECO:0000259" key="1">
    <source>
        <dbReference type="Pfam" id="PF01593"/>
    </source>
</evidence>
<dbReference type="InterPro" id="IPR002937">
    <property type="entry name" value="Amino_oxidase"/>
</dbReference>
<reference evidence="2 3" key="1">
    <citation type="journal article" date="2015" name="Appl. Environ. Microbiol.">
        <title>The Geoglobus acetivorans genome: Fe(III) reduction, acetate utilization, autotrophic growth, and degradation of aromatic compounds in a hyperthermophilic archaeon.</title>
        <authorList>
            <person name="Mardanov A.V."/>
            <person name="Slododkina G.B."/>
            <person name="Slobodkin A.I."/>
            <person name="Beletsky A.V."/>
            <person name="Gavrilov S.N."/>
            <person name="Kublanov I.V."/>
            <person name="Bonch-Osmolovskaya E.A."/>
            <person name="Skryabin K.G."/>
            <person name="Ravin N.V."/>
        </authorList>
    </citation>
    <scope>NUCLEOTIDE SEQUENCE [LARGE SCALE GENOMIC DNA]</scope>
    <source>
        <strain evidence="2 3">SBH6</strain>
    </source>
</reference>
<accession>A0A0A7GD62</accession>
<dbReference type="GO" id="GO:0016491">
    <property type="term" value="F:oxidoreductase activity"/>
    <property type="evidence" value="ECO:0007669"/>
    <property type="project" value="InterPro"/>
</dbReference>
<protein>
    <recommendedName>
        <fullName evidence="1">Amine oxidase domain-containing protein</fullName>
    </recommendedName>
</protein>
<gene>
    <name evidence="2" type="ORF">GACE_0927</name>
</gene>
<proteinExistence type="predicted"/>
<dbReference type="STRING" id="565033.GACE_0927"/>
<name>A0A0A7GD62_GEOAI</name>
<organism evidence="2 3">
    <name type="scientific">Geoglobus acetivorans</name>
    <dbReference type="NCBI Taxonomy" id="565033"/>
    <lineage>
        <taxon>Archaea</taxon>
        <taxon>Methanobacteriati</taxon>
        <taxon>Methanobacteriota</taxon>
        <taxon>Archaeoglobi</taxon>
        <taxon>Archaeoglobales</taxon>
        <taxon>Archaeoglobaceae</taxon>
        <taxon>Geoglobus</taxon>
    </lineage>
</organism>
<dbReference type="eggNOG" id="arCOG01522">
    <property type="taxonomic scope" value="Archaea"/>
</dbReference>
<dbReference type="NCBIfam" id="NF005560">
    <property type="entry name" value="PRK07233.1"/>
    <property type="match status" value="1"/>
</dbReference>
<dbReference type="InterPro" id="IPR050464">
    <property type="entry name" value="Zeta_carotene_desat/Oxidored"/>
</dbReference>
<dbReference type="AlphaFoldDB" id="A0A0A7GD62"/>
<dbReference type="PANTHER" id="PTHR42923">
    <property type="entry name" value="PROTOPORPHYRINOGEN OXIDASE"/>
    <property type="match status" value="1"/>
</dbReference>
<dbReference type="Proteomes" id="UP000030624">
    <property type="component" value="Chromosome"/>
</dbReference>
<sequence length="406" mass="46429">MKVAVIGAGLAGLNAGRILSEYVDVDVYESTAKGGLAGSFCTDDYCIEVFYHHFFRQDSYLIDLLDELKLGNRVVWNTSRVGQAFRGTIYPLNTPLEILRYPGMSLLDKIRLAKFTVTAKKRKYELFDSTSVIDGLRRDAGDRLIERFFLPLLKSKFGENYSDVSYAWLLARVTLRSNRKLSGEELGYLRGGFHQLIDRLSDGLEIIGERARIRKDGRWNVNGTDYDAVVFTAPLPELGELGRRMGIQDVRYQSSICLLISMDSPFTDDLYWINYDAEPFGATIEHTNFMPPEDYGEHLMYVASYTTPDRVYSLTDSEIFRLYLSALRKYGLDENSIRWWRVFRAKFSGPVYEKDFRSKITPYRVADGFYMAGMTSDTNYPERSMNGSLLAGKKAAEIILRDFSLL</sequence>
<dbReference type="InterPro" id="IPR036188">
    <property type="entry name" value="FAD/NAD-bd_sf"/>
</dbReference>
<dbReference type="Gene3D" id="3.50.50.60">
    <property type="entry name" value="FAD/NAD(P)-binding domain"/>
    <property type="match status" value="1"/>
</dbReference>
<feature type="domain" description="Amine oxidase" evidence="1">
    <location>
        <begin position="10"/>
        <end position="400"/>
    </location>
</feature>
<dbReference type="SUPFAM" id="SSF51905">
    <property type="entry name" value="FAD/NAD(P)-binding domain"/>
    <property type="match status" value="1"/>
</dbReference>
<dbReference type="HOGENOM" id="CLU_051347_0_0_2"/>
<dbReference type="Pfam" id="PF01593">
    <property type="entry name" value="Amino_oxidase"/>
    <property type="match status" value="1"/>
</dbReference>